<accession>A0A803J2A2</accession>
<dbReference type="Ensembl" id="ENSXETT00000114734">
    <property type="protein sequence ID" value="ENSXETP00000101944"/>
    <property type="gene ID" value="ENSXETG00000043076"/>
</dbReference>
<name>A0A803J2A2_XENTR</name>
<organism evidence="1">
    <name type="scientific">Xenopus tropicalis</name>
    <name type="common">Western clawed frog</name>
    <name type="synonym">Silurana tropicalis</name>
    <dbReference type="NCBI Taxonomy" id="8364"/>
    <lineage>
        <taxon>Eukaryota</taxon>
        <taxon>Metazoa</taxon>
        <taxon>Chordata</taxon>
        <taxon>Craniata</taxon>
        <taxon>Vertebrata</taxon>
        <taxon>Euteleostomi</taxon>
        <taxon>Amphibia</taxon>
        <taxon>Batrachia</taxon>
        <taxon>Anura</taxon>
        <taxon>Pipoidea</taxon>
        <taxon>Pipidae</taxon>
        <taxon>Xenopodinae</taxon>
        <taxon>Xenopus</taxon>
        <taxon>Silurana</taxon>
    </lineage>
</organism>
<reference evidence="1" key="2">
    <citation type="submission" date="2021-03" db="UniProtKB">
        <authorList>
            <consortium name="Ensembl"/>
        </authorList>
    </citation>
    <scope>IDENTIFICATION</scope>
</reference>
<proteinExistence type="predicted"/>
<dbReference type="AlphaFoldDB" id="A0A803J2A2"/>
<reference evidence="1" key="1">
    <citation type="journal article" date="2010" name="Science">
        <title>The genome of the Western clawed frog Xenopus tropicalis.</title>
        <authorList>
            <person name="Hellsten U."/>
            <person name="Harland R.M."/>
            <person name="Gilchrist M.J."/>
            <person name="Hendrix D."/>
            <person name="Jurka J."/>
            <person name="Kapitonov V."/>
            <person name="Ovcharenko I."/>
            <person name="Putnam N.H."/>
            <person name="Shu S."/>
            <person name="Taher L."/>
            <person name="Blitz I.L."/>
            <person name="Blumberg B."/>
            <person name="Dichmann D.S."/>
            <person name="Dubchak I."/>
            <person name="Amaya E."/>
            <person name="Detter J.C."/>
            <person name="Fletcher R."/>
            <person name="Gerhard D.S."/>
            <person name="Goodstein D."/>
            <person name="Graves T."/>
            <person name="Grigoriev I.V."/>
            <person name="Grimwood J."/>
            <person name="Kawashima T."/>
            <person name="Lindquist E."/>
            <person name="Lucas S.M."/>
            <person name="Mead P.E."/>
            <person name="Mitros T."/>
            <person name="Ogino H."/>
            <person name="Ohta Y."/>
            <person name="Poliakov A.V."/>
            <person name="Pollet N."/>
            <person name="Robert J."/>
            <person name="Salamov A."/>
            <person name="Sater A.K."/>
            <person name="Schmutz J."/>
            <person name="Terry A."/>
            <person name="Vize P.D."/>
            <person name="Warren W.C."/>
            <person name="Wells D."/>
            <person name="Wills A."/>
            <person name="Wilson R.K."/>
            <person name="Zimmerman L.B."/>
            <person name="Zorn A.M."/>
            <person name="Grainger R."/>
            <person name="Grammer T."/>
            <person name="Khokha M.K."/>
            <person name="Richardson P.M."/>
            <person name="Rokhsar D.S."/>
        </authorList>
    </citation>
    <scope>NUCLEOTIDE SEQUENCE [LARGE SCALE GENOMIC DNA]</scope>
    <source>
        <strain evidence="1">Nigerian</strain>
    </source>
</reference>
<evidence type="ECO:0000313" key="1">
    <source>
        <dbReference type="Ensembl" id="ENSXETP00000101944"/>
    </source>
</evidence>
<sequence>KTRTPIRKQHLTWKYKSKTSILKASRTQQPELDGVTLKLYADLAPSTLQKRRDLKPLTDRISHYYKLHITTPSL</sequence>
<dbReference type="GeneTree" id="ENSGT01150000288584"/>
<dbReference type="InParanoid" id="A0A803J2A2"/>
<protein>
    <submittedName>
        <fullName evidence="1">Uncharacterized protein</fullName>
    </submittedName>
</protein>